<dbReference type="RefSeq" id="WP_057751755.1">
    <property type="nucleotide sequence ID" value="NZ_BJVH01000008.1"/>
</dbReference>
<dbReference type="EMBL" id="JQBR01000008">
    <property type="protein sequence ID" value="KRN65555.1"/>
    <property type="molecule type" value="Genomic_DNA"/>
</dbReference>
<protein>
    <submittedName>
        <fullName evidence="1">Uncharacterized protein</fullName>
    </submittedName>
</protein>
<reference evidence="1 2" key="1">
    <citation type="journal article" date="2015" name="Genome Announc.">
        <title>Expanding the biotechnology potential of lactobacilli through comparative genomics of 213 strains and associated genera.</title>
        <authorList>
            <person name="Sun Z."/>
            <person name="Harris H.M."/>
            <person name="McCann A."/>
            <person name="Guo C."/>
            <person name="Argimon S."/>
            <person name="Zhang W."/>
            <person name="Yang X."/>
            <person name="Jeffery I.B."/>
            <person name="Cooney J.C."/>
            <person name="Kagawa T.F."/>
            <person name="Liu W."/>
            <person name="Song Y."/>
            <person name="Salvetti E."/>
            <person name="Wrobel A."/>
            <person name="Rasinkangas P."/>
            <person name="Parkhill J."/>
            <person name="Rea M.C."/>
            <person name="O'Sullivan O."/>
            <person name="Ritari J."/>
            <person name="Douillard F.P."/>
            <person name="Paul Ross R."/>
            <person name="Yang R."/>
            <person name="Briner A.E."/>
            <person name="Felis G.E."/>
            <person name="de Vos W.M."/>
            <person name="Barrangou R."/>
            <person name="Klaenhammer T.R."/>
            <person name="Caufield P.W."/>
            <person name="Cui Y."/>
            <person name="Zhang H."/>
            <person name="O'Toole P.W."/>
        </authorList>
    </citation>
    <scope>NUCLEOTIDE SEQUENCE [LARGE SCALE GENOMIC DNA]</scope>
    <source>
        <strain evidence="1 2">DSM 17757</strain>
    </source>
</reference>
<sequence length="78" mass="8947">MKQFEIKLSYENGRVITFYREFTDLEAAEEDVLAHISSGSTIKFEESDAVGMLSFKGAISYLITQKQRPLHTEAITWE</sequence>
<dbReference type="AlphaFoldDB" id="A0A0R2IKM3"/>
<accession>A0A0R2IKM3</accession>
<comment type="caution">
    <text evidence="1">The sequence shown here is derived from an EMBL/GenBank/DDBJ whole genome shotgun (WGS) entry which is preliminary data.</text>
</comment>
<dbReference type="PATRIC" id="fig|319652.3.peg.1863"/>
<gene>
    <name evidence="1" type="ORF">IV80_GL001836</name>
</gene>
<evidence type="ECO:0000313" key="1">
    <source>
        <dbReference type="EMBL" id="KRN65555.1"/>
    </source>
</evidence>
<dbReference type="Proteomes" id="UP000051568">
    <property type="component" value="Unassembled WGS sequence"/>
</dbReference>
<evidence type="ECO:0000313" key="2">
    <source>
        <dbReference type="Proteomes" id="UP000051568"/>
    </source>
</evidence>
<name>A0A0R2IKM3_9LACO</name>
<dbReference type="STRING" id="319652.IV80_GL001836"/>
<keyword evidence="2" id="KW-1185">Reference proteome</keyword>
<organism evidence="1 2">
    <name type="scientific">Pediococcus cellicola</name>
    <dbReference type="NCBI Taxonomy" id="319652"/>
    <lineage>
        <taxon>Bacteria</taxon>
        <taxon>Bacillati</taxon>
        <taxon>Bacillota</taxon>
        <taxon>Bacilli</taxon>
        <taxon>Lactobacillales</taxon>
        <taxon>Lactobacillaceae</taxon>
        <taxon>Pediococcus</taxon>
    </lineage>
</organism>
<proteinExistence type="predicted"/>
<dbReference type="OrthoDB" id="2248936at2"/>